<dbReference type="Pfam" id="PF01266">
    <property type="entry name" value="DAO"/>
    <property type="match status" value="2"/>
</dbReference>
<dbReference type="AlphaFoldDB" id="A0A1Y1IFS5"/>
<evidence type="ECO:0000256" key="3">
    <source>
        <dbReference type="ARBA" id="ARBA00046185"/>
    </source>
</evidence>
<evidence type="ECO:0000313" key="7">
    <source>
        <dbReference type="Proteomes" id="UP000054558"/>
    </source>
</evidence>
<keyword evidence="1" id="KW-0560">Oxidoreductase</keyword>
<feature type="compositionally biased region" description="Polar residues" evidence="4">
    <location>
        <begin position="416"/>
        <end position="426"/>
    </location>
</feature>
<evidence type="ECO:0000256" key="1">
    <source>
        <dbReference type="ARBA" id="ARBA00023002"/>
    </source>
</evidence>
<reference evidence="6 7" key="1">
    <citation type="journal article" date="2014" name="Nat. Commun.">
        <title>Klebsormidium flaccidum genome reveals primary factors for plant terrestrial adaptation.</title>
        <authorList>
            <person name="Hori K."/>
            <person name="Maruyama F."/>
            <person name="Fujisawa T."/>
            <person name="Togashi T."/>
            <person name="Yamamoto N."/>
            <person name="Seo M."/>
            <person name="Sato S."/>
            <person name="Yamada T."/>
            <person name="Mori H."/>
            <person name="Tajima N."/>
            <person name="Moriyama T."/>
            <person name="Ikeuchi M."/>
            <person name="Watanabe M."/>
            <person name="Wada H."/>
            <person name="Kobayashi K."/>
            <person name="Saito M."/>
            <person name="Masuda T."/>
            <person name="Sasaki-Sekimoto Y."/>
            <person name="Mashiguchi K."/>
            <person name="Awai K."/>
            <person name="Shimojima M."/>
            <person name="Masuda S."/>
            <person name="Iwai M."/>
            <person name="Nobusawa T."/>
            <person name="Narise T."/>
            <person name="Kondo S."/>
            <person name="Saito H."/>
            <person name="Sato R."/>
            <person name="Murakawa M."/>
            <person name="Ihara Y."/>
            <person name="Oshima-Yamada Y."/>
            <person name="Ohtaka K."/>
            <person name="Satoh M."/>
            <person name="Sonobe K."/>
            <person name="Ishii M."/>
            <person name="Ohtani R."/>
            <person name="Kanamori-Sato M."/>
            <person name="Honoki R."/>
            <person name="Miyazaki D."/>
            <person name="Mochizuki H."/>
            <person name="Umetsu J."/>
            <person name="Higashi K."/>
            <person name="Shibata D."/>
            <person name="Kamiya Y."/>
            <person name="Sato N."/>
            <person name="Nakamura Y."/>
            <person name="Tabata S."/>
            <person name="Ida S."/>
            <person name="Kurokawa K."/>
            <person name="Ohta H."/>
        </authorList>
    </citation>
    <scope>NUCLEOTIDE SEQUENCE [LARGE SCALE GENOMIC DNA]</scope>
    <source>
        <strain evidence="6 7">NIES-2285</strain>
    </source>
</reference>
<dbReference type="EMBL" id="DF237272">
    <property type="protein sequence ID" value="GAQ86958.1"/>
    <property type="molecule type" value="Genomic_DNA"/>
</dbReference>
<dbReference type="Gene3D" id="3.50.50.60">
    <property type="entry name" value="FAD/NAD(P)-binding domain"/>
    <property type="match status" value="2"/>
</dbReference>
<evidence type="ECO:0000256" key="4">
    <source>
        <dbReference type="SAM" id="MobiDB-lite"/>
    </source>
</evidence>
<evidence type="ECO:0000259" key="5">
    <source>
        <dbReference type="Pfam" id="PF01266"/>
    </source>
</evidence>
<dbReference type="PANTHER" id="PTHR13847">
    <property type="entry name" value="SARCOSINE DEHYDROGENASE-RELATED"/>
    <property type="match status" value="1"/>
</dbReference>
<feature type="compositionally biased region" description="Basic and acidic residues" evidence="4">
    <location>
        <begin position="434"/>
        <end position="443"/>
    </location>
</feature>
<evidence type="ECO:0000256" key="2">
    <source>
        <dbReference type="ARBA" id="ARBA00039785"/>
    </source>
</evidence>
<evidence type="ECO:0000313" key="6">
    <source>
        <dbReference type="EMBL" id="GAQ86958.1"/>
    </source>
</evidence>
<feature type="region of interest" description="Disordered" evidence="4">
    <location>
        <begin position="388"/>
        <end position="471"/>
    </location>
</feature>
<dbReference type="Gene3D" id="3.30.9.10">
    <property type="entry name" value="D-Amino Acid Oxidase, subunit A, domain 2"/>
    <property type="match status" value="1"/>
</dbReference>
<feature type="domain" description="FAD dependent oxidoreductase" evidence="5">
    <location>
        <begin position="114"/>
        <end position="367"/>
    </location>
</feature>
<dbReference type="InterPro" id="IPR036188">
    <property type="entry name" value="FAD/NAD-bd_sf"/>
</dbReference>
<proteinExistence type="predicted"/>
<dbReference type="Proteomes" id="UP000054558">
    <property type="component" value="Unassembled WGS sequence"/>
</dbReference>
<dbReference type="PANTHER" id="PTHR13847:SF287">
    <property type="entry name" value="FAD-DEPENDENT OXIDOREDUCTASE DOMAIN-CONTAINING PROTEIN 1"/>
    <property type="match status" value="1"/>
</dbReference>
<dbReference type="OMA" id="GCGTLWL"/>
<dbReference type="OrthoDB" id="498204at2759"/>
<dbReference type="SUPFAM" id="SSF54373">
    <property type="entry name" value="FAD-linked reductases, C-terminal domain"/>
    <property type="match status" value="1"/>
</dbReference>
<feature type="domain" description="FAD dependent oxidoreductase" evidence="5">
    <location>
        <begin position="497"/>
        <end position="609"/>
    </location>
</feature>
<dbReference type="SUPFAM" id="SSF51905">
    <property type="entry name" value="FAD/NAD(P)-binding domain"/>
    <property type="match status" value="1"/>
</dbReference>
<dbReference type="STRING" id="105231.A0A1Y1IFS5"/>
<dbReference type="GO" id="GO:0005737">
    <property type="term" value="C:cytoplasm"/>
    <property type="evidence" value="ECO:0000318"/>
    <property type="project" value="GO_Central"/>
</dbReference>
<name>A0A1Y1IFS5_KLENI</name>
<organism evidence="6 7">
    <name type="scientific">Klebsormidium nitens</name>
    <name type="common">Green alga</name>
    <name type="synonym">Ulothrix nitens</name>
    <dbReference type="NCBI Taxonomy" id="105231"/>
    <lineage>
        <taxon>Eukaryota</taxon>
        <taxon>Viridiplantae</taxon>
        <taxon>Streptophyta</taxon>
        <taxon>Klebsormidiophyceae</taxon>
        <taxon>Klebsormidiales</taxon>
        <taxon>Klebsormidiaceae</taxon>
        <taxon>Klebsormidium</taxon>
    </lineage>
</organism>
<dbReference type="InterPro" id="IPR006076">
    <property type="entry name" value="FAD-dep_OxRdtase"/>
</dbReference>
<feature type="region of interest" description="Disordered" evidence="4">
    <location>
        <begin position="71"/>
        <end position="91"/>
    </location>
</feature>
<keyword evidence="7" id="KW-1185">Reference proteome</keyword>
<dbReference type="GO" id="GO:0016491">
    <property type="term" value="F:oxidoreductase activity"/>
    <property type="evidence" value="ECO:0007669"/>
    <property type="project" value="UniProtKB-KW"/>
</dbReference>
<gene>
    <name evidence="6" type="ORF">KFL_003230030</name>
</gene>
<sequence>MATSSVGALLQTAHIGHHLSSEQSSEQGSIKSFRNVGAYEHATRPFSFGSKEALRIRNLLVQSLSKASSRAASAPYGPRQSRRQGQAPEQVKCAARKRFDSSELGERSLDTEADVVIIGAGIIGLSIAHTLLRDTPFSVAVIDRAQPCAGATGAGQGYIWLGNRQPGTPAWDFAKWSKSLWEDFADELALEPSQTTAPLGWNKNGSLLVAGNGKEAAALKTQVDLLQSAGLGAELWDAQRTRAVEPALLIEDDGGAAFLPDDAQLDAELAVAALRARCQGHVAAGRYTELFYEPVQTFLWSSDGSAVQGVRTSKRTVRANRSVILATGAWTSDVLAADSDGRTELGSAFAAISPRKGHLLIVEGPGLPRLKHALMECEYSANAARAATAAERSSWPPQSPNPPSANANGTPPLNGDRNSSPESSGNGRVAESSTEERSYRSREAGVSSAGDTSARMMSAERPVIPPGPYKPSVPWEFPLSAKTLNRDTENHETLNPPSSVSVAMTATTDPFGRLLIGSSREFSGFDTGIRDETIVAIIRRAAKFLPALEGLVRGADVRNSVRTGLRPYAANGRPSIGVVPGVDGLLVAAGHEGSGLCLAPGTAAIVRDLLLGVTPEIDCSHFAPQTVSPLAGTNLIK</sequence>
<comment type="function">
    <text evidence="3">Required for the assembly of the mitochondrial membrane respiratory chain NADH dehydrogenase (Complex I). Involved in mid-late stages of complex I assembly.</text>
</comment>
<protein>
    <recommendedName>
        <fullName evidence="2">FAD-dependent oxidoreductase domain-containing protein 1</fullName>
    </recommendedName>
</protein>
<accession>A0A1Y1IFS5</accession>